<dbReference type="Proteomes" id="UP001165960">
    <property type="component" value="Unassembled WGS sequence"/>
</dbReference>
<proteinExistence type="predicted"/>
<name>A0ACC2SRW0_9FUNG</name>
<accession>A0ACC2SRW0</accession>
<sequence length="183" mass="20299">MTNLTHTTNSESSLQNESFPHSTLPLHLGDVMSSTETSISIPGNFSPLERILLSANGSLQRVLSAYFNKPIKIVIVKNVLRGVSGHVPATYDREVHIFCEAKMVCKATSVIEVSEPRFIKMLEDDSVGVGQLFRYISVLPEFKLLEFGRTKGCTAIYRIYTLATPGITCTIQEDFAPNFLDQV</sequence>
<protein>
    <submittedName>
        <fullName evidence="1">Uncharacterized protein</fullName>
    </submittedName>
</protein>
<evidence type="ECO:0000313" key="2">
    <source>
        <dbReference type="Proteomes" id="UP001165960"/>
    </source>
</evidence>
<gene>
    <name evidence="1" type="ORF">DSO57_1023014</name>
</gene>
<comment type="caution">
    <text evidence="1">The sequence shown here is derived from an EMBL/GenBank/DDBJ whole genome shotgun (WGS) entry which is preliminary data.</text>
</comment>
<reference evidence="1" key="1">
    <citation type="submission" date="2022-04" db="EMBL/GenBank/DDBJ databases">
        <title>Genome of the entomopathogenic fungus Entomophthora muscae.</title>
        <authorList>
            <person name="Elya C."/>
            <person name="Lovett B.R."/>
            <person name="Lee E."/>
            <person name="Macias A.M."/>
            <person name="Hajek A.E."/>
            <person name="De Bivort B.L."/>
            <person name="Kasson M.T."/>
            <person name="De Fine Licht H.H."/>
            <person name="Stajich J.E."/>
        </authorList>
    </citation>
    <scope>NUCLEOTIDE SEQUENCE</scope>
    <source>
        <strain evidence="1">Berkeley</strain>
    </source>
</reference>
<organism evidence="1 2">
    <name type="scientific">Entomophthora muscae</name>
    <dbReference type="NCBI Taxonomy" id="34485"/>
    <lineage>
        <taxon>Eukaryota</taxon>
        <taxon>Fungi</taxon>
        <taxon>Fungi incertae sedis</taxon>
        <taxon>Zoopagomycota</taxon>
        <taxon>Entomophthoromycotina</taxon>
        <taxon>Entomophthoromycetes</taxon>
        <taxon>Entomophthorales</taxon>
        <taxon>Entomophthoraceae</taxon>
        <taxon>Entomophthora</taxon>
    </lineage>
</organism>
<dbReference type="EMBL" id="QTSX02004378">
    <property type="protein sequence ID" value="KAJ9065131.1"/>
    <property type="molecule type" value="Genomic_DNA"/>
</dbReference>
<keyword evidence="2" id="KW-1185">Reference proteome</keyword>
<evidence type="ECO:0000313" key="1">
    <source>
        <dbReference type="EMBL" id="KAJ9065131.1"/>
    </source>
</evidence>